<dbReference type="OrthoDB" id="9997229at2759"/>
<name>A0A016TGF2_9BILA</name>
<organism evidence="2 3">
    <name type="scientific">Ancylostoma ceylanicum</name>
    <dbReference type="NCBI Taxonomy" id="53326"/>
    <lineage>
        <taxon>Eukaryota</taxon>
        <taxon>Metazoa</taxon>
        <taxon>Ecdysozoa</taxon>
        <taxon>Nematoda</taxon>
        <taxon>Chromadorea</taxon>
        <taxon>Rhabditida</taxon>
        <taxon>Rhabditina</taxon>
        <taxon>Rhabditomorpha</taxon>
        <taxon>Strongyloidea</taxon>
        <taxon>Ancylostomatidae</taxon>
        <taxon>Ancylostomatinae</taxon>
        <taxon>Ancylostoma</taxon>
    </lineage>
</organism>
<dbReference type="STRING" id="53326.A0A016TGF2"/>
<gene>
    <name evidence="2" type="primary">Acey_s0104.g3601</name>
    <name evidence="2" type="ORF">Y032_0104g3601</name>
</gene>
<reference evidence="3" key="1">
    <citation type="journal article" date="2015" name="Nat. Genet.">
        <title>The genome and transcriptome of the zoonotic hookworm Ancylostoma ceylanicum identify infection-specific gene families.</title>
        <authorList>
            <person name="Schwarz E.M."/>
            <person name="Hu Y."/>
            <person name="Antoshechkin I."/>
            <person name="Miller M.M."/>
            <person name="Sternberg P.W."/>
            <person name="Aroian R.V."/>
        </authorList>
    </citation>
    <scope>NUCLEOTIDE SEQUENCE</scope>
    <source>
        <strain evidence="3">HY135</strain>
    </source>
</reference>
<evidence type="ECO:0000313" key="3">
    <source>
        <dbReference type="Proteomes" id="UP000024635"/>
    </source>
</evidence>
<accession>A0A016TGF2</accession>
<sequence length="278" mass="31119">MPLCCQAPRNVYRGEKEIRHLLVQITDSVMCALVLASFLWAYSLQASKNRACEAYLIWSDIADMLSAISMDGVGSFPAKLPPGRTYGSAPYQHTMVKHPSIDGLKGATLRVIVPSIEPPYKSTKLHAHLFNTTVLPALTYASETWALHKQDENAVSVIERSIERVMLGVTRLTQVNYANFSEQAEIEHGYGPGLVMELLKEMASLLDLKNGNNDAMPPHVRNLAGSKREVNDYRHWKCQLISTSLENNLRNPIACAKSRWLELSKMSQHFLRGNIGDR</sequence>
<feature type="transmembrane region" description="Helical" evidence="1">
    <location>
        <begin position="21"/>
        <end position="42"/>
    </location>
</feature>
<proteinExistence type="predicted"/>
<keyword evidence="1" id="KW-0472">Membrane</keyword>
<keyword evidence="1" id="KW-1133">Transmembrane helix</keyword>
<dbReference type="EMBL" id="JARK01001440">
    <property type="protein sequence ID" value="EYC01786.1"/>
    <property type="molecule type" value="Genomic_DNA"/>
</dbReference>
<dbReference type="Proteomes" id="UP000024635">
    <property type="component" value="Unassembled WGS sequence"/>
</dbReference>
<evidence type="ECO:0000313" key="2">
    <source>
        <dbReference type="EMBL" id="EYC01786.1"/>
    </source>
</evidence>
<evidence type="ECO:0000256" key="1">
    <source>
        <dbReference type="SAM" id="Phobius"/>
    </source>
</evidence>
<keyword evidence="1" id="KW-0812">Transmembrane</keyword>
<comment type="caution">
    <text evidence="2">The sequence shown here is derived from an EMBL/GenBank/DDBJ whole genome shotgun (WGS) entry which is preliminary data.</text>
</comment>
<protein>
    <submittedName>
        <fullName evidence="2">Uncharacterized protein</fullName>
    </submittedName>
</protein>
<dbReference type="AlphaFoldDB" id="A0A016TGF2"/>
<keyword evidence="3" id="KW-1185">Reference proteome</keyword>